<dbReference type="EC" id="5.2.1.8" evidence="4"/>
<dbReference type="Gene3D" id="3.10.50.40">
    <property type="match status" value="1"/>
</dbReference>
<gene>
    <name evidence="6" type="primary">gldI</name>
    <name evidence="6" type="ORF">GCM10007383_15500</name>
</gene>
<evidence type="ECO:0000259" key="5">
    <source>
        <dbReference type="PROSITE" id="PS50059"/>
    </source>
</evidence>
<dbReference type="InterPro" id="IPR001179">
    <property type="entry name" value="PPIase_FKBP_dom"/>
</dbReference>
<comment type="catalytic activity">
    <reaction evidence="1 3 4">
        <text>[protein]-peptidylproline (omega=180) = [protein]-peptidylproline (omega=0)</text>
        <dbReference type="Rhea" id="RHEA:16237"/>
        <dbReference type="Rhea" id="RHEA-COMP:10747"/>
        <dbReference type="Rhea" id="RHEA-COMP:10748"/>
        <dbReference type="ChEBI" id="CHEBI:83833"/>
        <dbReference type="ChEBI" id="CHEBI:83834"/>
        <dbReference type="EC" id="5.2.1.8"/>
    </reaction>
</comment>
<organism evidence="6 7">
    <name type="scientific">Arenibacter certesii</name>
    <dbReference type="NCBI Taxonomy" id="228955"/>
    <lineage>
        <taxon>Bacteria</taxon>
        <taxon>Pseudomonadati</taxon>
        <taxon>Bacteroidota</taxon>
        <taxon>Flavobacteriia</taxon>
        <taxon>Flavobacteriales</taxon>
        <taxon>Flavobacteriaceae</taxon>
        <taxon>Arenibacter</taxon>
    </lineage>
</organism>
<evidence type="ECO:0000256" key="1">
    <source>
        <dbReference type="ARBA" id="ARBA00000971"/>
    </source>
</evidence>
<accession>A0A918IU50</accession>
<comment type="caution">
    <text evidence="6">The sequence shown here is derived from an EMBL/GenBank/DDBJ whole genome shotgun (WGS) entry which is preliminary data.</text>
</comment>
<feature type="domain" description="PPIase FKBP-type" evidence="5">
    <location>
        <begin position="88"/>
        <end position="175"/>
    </location>
</feature>
<evidence type="ECO:0000256" key="3">
    <source>
        <dbReference type="PROSITE-ProRule" id="PRU00277"/>
    </source>
</evidence>
<dbReference type="RefSeq" id="WP_026812738.1">
    <property type="nucleotide sequence ID" value="NZ_BMWP01000008.1"/>
</dbReference>
<evidence type="ECO:0000313" key="7">
    <source>
        <dbReference type="Proteomes" id="UP000634668"/>
    </source>
</evidence>
<keyword evidence="7" id="KW-1185">Reference proteome</keyword>
<dbReference type="InterPro" id="IPR019869">
    <property type="entry name" value="Motility-assoc_PPIase_GldI"/>
</dbReference>
<reference evidence="6" key="1">
    <citation type="journal article" date="2014" name="Int. J. Syst. Evol. Microbiol.">
        <title>Complete genome sequence of Corynebacterium casei LMG S-19264T (=DSM 44701T), isolated from a smear-ripened cheese.</title>
        <authorList>
            <consortium name="US DOE Joint Genome Institute (JGI-PGF)"/>
            <person name="Walter F."/>
            <person name="Albersmeier A."/>
            <person name="Kalinowski J."/>
            <person name="Ruckert C."/>
        </authorList>
    </citation>
    <scope>NUCLEOTIDE SEQUENCE</scope>
    <source>
        <strain evidence="6">KCTC 12113</strain>
    </source>
</reference>
<dbReference type="Pfam" id="PF00254">
    <property type="entry name" value="FKBP_C"/>
    <property type="match status" value="1"/>
</dbReference>
<protein>
    <recommendedName>
        <fullName evidence="4">Peptidyl-prolyl cis-trans isomerase</fullName>
        <ecNumber evidence="4">5.2.1.8</ecNumber>
    </recommendedName>
</protein>
<dbReference type="InterPro" id="IPR046357">
    <property type="entry name" value="PPIase_dom_sf"/>
</dbReference>
<comment type="similarity">
    <text evidence="4">Belongs to the FKBP-type PPIase family.</text>
</comment>
<evidence type="ECO:0000313" key="6">
    <source>
        <dbReference type="EMBL" id="GGW31146.1"/>
    </source>
</evidence>
<dbReference type="PROSITE" id="PS50059">
    <property type="entry name" value="FKBP_PPIASE"/>
    <property type="match status" value="1"/>
</dbReference>
<dbReference type="NCBIfam" id="TIGR03516">
    <property type="entry name" value="ppisom_GldI"/>
    <property type="match status" value="1"/>
</dbReference>
<sequence>MRKFYYLFLLAIIAQCGVPEARRPIKVKTGSILKESVERNKALLKQEEEQIQKIIAADSNNTYLASGGGTWYHYISKNNESDYHPKPDDVVTMEYNIVSMENDTIYTKQEIGTITYNVDKQQLFPGLRNSVKLLKEGESATFLIPSSLAYGYHGDKNKIGTNVPIKTTITIIKIDKSQN</sequence>
<reference evidence="6" key="2">
    <citation type="submission" date="2020-09" db="EMBL/GenBank/DDBJ databases">
        <authorList>
            <person name="Sun Q."/>
            <person name="Kim S."/>
        </authorList>
    </citation>
    <scope>NUCLEOTIDE SEQUENCE</scope>
    <source>
        <strain evidence="6">KCTC 12113</strain>
    </source>
</reference>
<name>A0A918IU50_9FLAO</name>
<dbReference type="AlphaFoldDB" id="A0A918IU50"/>
<dbReference type="Proteomes" id="UP000634668">
    <property type="component" value="Unassembled WGS sequence"/>
</dbReference>
<keyword evidence="3 4" id="KW-0413">Isomerase</keyword>
<dbReference type="GO" id="GO:0003755">
    <property type="term" value="F:peptidyl-prolyl cis-trans isomerase activity"/>
    <property type="evidence" value="ECO:0007669"/>
    <property type="project" value="UniProtKB-UniRule"/>
</dbReference>
<proteinExistence type="inferred from homology"/>
<evidence type="ECO:0000256" key="2">
    <source>
        <dbReference type="ARBA" id="ARBA00023110"/>
    </source>
</evidence>
<keyword evidence="2 3" id="KW-0697">Rotamase</keyword>
<dbReference type="EMBL" id="BMWP01000008">
    <property type="protein sequence ID" value="GGW31146.1"/>
    <property type="molecule type" value="Genomic_DNA"/>
</dbReference>
<dbReference type="SUPFAM" id="SSF54534">
    <property type="entry name" value="FKBP-like"/>
    <property type="match status" value="1"/>
</dbReference>
<evidence type="ECO:0000256" key="4">
    <source>
        <dbReference type="RuleBase" id="RU003915"/>
    </source>
</evidence>